<dbReference type="RefSeq" id="WP_134247640.1">
    <property type="nucleotide sequence ID" value="NZ_SNQI01000002.1"/>
</dbReference>
<sequence length="156" mass="17775">MKQFFITIFSAFLLLSCSYFEKNYKKEEIQVVDTIVDFNFIDSFPLFPTCDSIPSEEKQKICSQIKLSEHIYASLVTHKFITKNSVNDTILVKLEVAKSGEVSLVTIESSKFIQKEIPKLDSLITDGIKKLPKLRPGIKRGIPVKTEFSLPIILKN</sequence>
<evidence type="ECO:0000313" key="1">
    <source>
        <dbReference type="EMBL" id="TEW75271.1"/>
    </source>
</evidence>
<gene>
    <name evidence="1" type="ORF">E2488_07070</name>
</gene>
<proteinExistence type="predicted"/>
<reference evidence="1 2" key="1">
    <citation type="journal article" date="2011" name="J. Microbiol.">
        <title>Gramella jeungdoensis sp. nov., isolated from a solar saltern in Korea.</title>
        <authorList>
            <person name="Joung Y."/>
            <person name="Kim H."/>
            <person name="Jang T."/>
            <person name="Ahn T.S."/>
            <person name="Joh K."/>
        </authorList>
    </citation>
    <scope>NUCLEOTIDE SEQUENCE [LARGE SCALE GENOMIC DNA]</scope>
    <source>
        <strain evidence="1 2">KCTC 23123</strain>
    </source>
</reference>
<protein>
    <recommendedName>
        <fullName evidence="3">TonB C-terminal domain-containing protein</fullName>
    </recommendedName>
</protein>
<dbReference type="EMBL" id="SNQI01000002">
    <property type="protein sequence ID" value="TEW75271.1"/>
    <property type="molecule type" value="Genomic_DNA"/>
</dbReference>
<dbReference type="OrthoDB" id="1191002at2"/>
<accession>A0A4Y8ATQ0</accession>
<keyword evidence="2" id="KW-1185">Reference proteome</keyword>
<evidence type="ECO:0000313" key="2">
    <source>
        <dbReference type="Proteomes" id="UP000298517"/>
    </source>
</evidence>
<dbReference type="PROSITE" id="PS51257">
    <property type="entry name" value="PROKAR_LIPOPROTEIN"/>
    <property type="match status" value="1"/>
</dbReference>
<dbReference type="Proteomes" id="UP000298517">
    <property type="component" value="Unassembled WGS sequence"/>
</dbReference>
<comment type="caution">
    <text evidence="1">The sequence shown here is derived from an EMBL/GenBank/DDBJ whole genome shotgun (WGS) entry which is preliminary data.</text>
</comment>
<evidence type="ECO:0008006" key="3">
    <source>
        <dbReference type="Google" id="ProtNLM"/>
    </source>
</evidence>
<dbReference type="AlphaFoldDB" id="A0A4Y8ATQ0"/>
<name>A0A4Y8ATQ0_9FLAO</name>
<organism evidence="1 2">
    <name type="scientific">Gramella jeungdoensis</name>
    <dbReference type="NCBI Taxonomy" id="708091"/>
    <lineage>
        <taxon>Bacteria</taxon>
        <taxon>Pseudomonadati</taxon>
        <taxon>Bacteroidota</taxon>
        <taxon>Flavobacteriia</taxon>
        <taxon>Flavobacteriales</taxon>
        <taxon>Flavobacteriaceae</taxon>
        <taxon>Christiangramia</taxon>
    </lineage>
</organism>